<dbReference type="AlphaFoldDB" id="A0A3S4JV93"/>
<evidence type="ECO:0000313" key="1">
    <source>
        <dbReference type="EMBL" id="VEB41528.1"/>
    </source>
</evidence>
<proteinExistence type="predicted"/>
<protein>
    <submittedName>
        <fullName evidence="1">Uncharacterized protein</fullName>
    </submittedName>
</protein>
<evidence type="ECO:0000313" key="2">
    <source>
        <dbReference type="Proteomes" id="UP000275777"/>
    </source>
</evidence>
<dbReference type="EMBL" id="LR134182">
    <property type="protein sequence ID" value="VEB41528.1"/>
    <property type="molecule type" value="Genomic_DNA"/>
</dbReference>
<reference evidence="1 2" key="1">
    <citation type="submission" date="2018-12" db="EMBL/GenBank/DDBJ databases">
        <authorList>
            <consortium name="Pathogen Informatics"/>
        </authorList>
    </citation>
    <scope>NUCLEOTIDE SEQUENCE [LARGE SCALE GENOMIC DNA]</scope>
    <source>
        <strain evidence="1 2">NCTC9695</strain>
    </source>
</reference>
<organism evidence="1 2">
    <name type="scientific">Chromobacterium violaceum</name>
    <dbReference type="NCBI Taxonomy" id="536"/>
    <lineage>
        <taxon>Bacteria</taxon>
        <taxon>Pseudomonadati</taxon>
        <taxon>Pseudomonadota</taxon>
        <taxon>Betaproteobacteria</taxon>
        <taxon>Neisseriales</taxon>
        <taxon>Chromobacteriaceae</taxon>
        <taxon>Chromobacterium</taxon>
    </lineage>
</organism>
<name>A0A3S4JV93_CHRVL</name>
<sequence length="30" mass="3314">MAVPYRPSIQVVSCLDQPDEPEREAVEAIA</sequence>
<gene>
    <name evidence="1" type="ORF">NCTC9695_01961</name>
</gene>
<dbReference type="Proteomes" id="UP000275777">
    <property type="component" value="Chromosome"/>
</dbReference>
<accession>A0A3S4JV93</accession>